<reference evidence="2" key="1">
    <citation type="submission" date="2024-06" db="EMBL/GenBank/DDBJ databases">
        <authorList>
            <person name="Liu X."/>
            <person name="Lenzi L."/>
            <person name="Haldenby T S."/>
            <person name="Uol C."/>
        </authorList>
    </citation>
    <scope>NUCLEOTIDE SEQUENCE</scope>
</reference>
<dbReference type="AlphaFoldDB" id="A0AAV2TNC9"/>
<dbReference type="Proteomes" id="UP001497525">
    <property type="component" value="Unassembled WGS sequence"/>
</dbReference>
<evidence type="ECO:0000256" key="1">
    <source>
        <dbReference type="SAM" id="MobiDB-lite"/>
    </source>
</evidence>
<dbReference type="EMBL" id="CAXLJL010000489">
    <property type="protein sequence ID" value="CAL5138265.1"/>
    <property type="molecule type" value="Genomic_DNA"/>
</dbReference>
<name>A0AAV2TNC9_CALDB</name>
<sequence length="263" mass="29883">MSQKAPQITTEHDPKREVTWGYFLFQDDYGQASGSGQMSLKDKQSKLKTIFDVIANPELKPFITKHEEVKLSNYKNVADAADPNEHEIEKSLKKMSKLADALPKRQENRNYSIESMKNLLEKSGALINRFDQKRYNYIKPAVKSCLKKQWEDTKAWLQKEINEPAAGGKTKKELRSKIDECAVLEWNSSLLFQQLYTLLELSVRNLLEELFSSYLSKNVEEILYGGLEGRQGREKSKSPSSSRGSSSISSSSGSRSEGDKRMG</sequence>
<feature type="region of interest" description="Disordered" evidence="1">
    <location>
        <begin position="229"/>
        <end position="263"/>
    </location>
</feature>
<protein>
    <submittedName>
        <fullName evidence="2">Uncharacterized protein</fullName>
    </submittedName>
</protein>
<evidence type="ECO:0000313" key="2">
    <source>
        <dbReference type="EMBL" id="CAL5138265.1"/>
    </source>
</evidence>
<gene>
    <name evidence="2" type="ORF">CDAUBV1_LOCUS12869</name>
</gene>
<accession>A0AAV2TNC9</accession>
<comment type="caution">
    <text evidence="2">The sequence shown here is derived from an EMBL/GenBank/DDBJ whole genome shotgun (WGS) entry which is preliminary data.</text>
</comment>
<organism evidence="2 3">
    <name type="scientific">Calicophoron daubneyi</name>
    <name type="common">Rumen fluke</name>
    <name type="synonym">Paramphistomum daubneyi</name>
    <dbReference type="NCBI Taxonomy" id="300641"/>
    <lineage>
        <taxon>Eukaryota</taxon>
        <taxon>Metazoa</taxon>
        <taxon>Spiralia</taxon>
        <taxon>Lophotrochozoa</taxon>
        <taxon>Platyhelminthes</taxon>
        <taxon>Trematoda</taxon>
        <taxon>Digenea</taxon>
        <taxon>Plagiorchiida</taxon>
        <taxon>Pronocephalata</taxon>
        <taxon>Paramphistomoidea</taxon>
        <taxon>Paramphistomidae</taxon>
        <taxon>Calicophoron</taxon>
    </lineage>
</organism>
<evidence type="ECO:0000313" key="3">
    <source>
        <dbReference type="Proteomes" id="UP001497525"/>
    </source>
</evidence>
<feature type="compositionally biased region" description="Low complexity" evidence="1">
    <location>
        <begin position="238"/>
        <end position="255"/>
    </location>
</feature>
<proteinExistence type="predicted"/>